<organism evidence="2 3">
    <name type="scientific">Microbacterium sorbitolivorans</name>
    <dbReference type="NCBI Taxonomy" id="1867410"/>
    <lineage>
        <taxon>Bacteria</taxon>
        <taxon>Bacillati</taxon>
        <taxon>Actinomycetota</taxon>
        <taxon>Actinomycetes</taxon>
        <taxon>Micrococcales</taxon>
        <taxon>Microbacteriaceae</taxon>
        <taxon>Microbacterium</taxon>
    </lineage>
</organism>
<gene>
    <name evidence="2" type="ORF">DTO57_06805</name>
</gene>
<feature type="domain" description="KAP NTPase" evidence="1">
    <location>
        <begin position="40"/>
        <end position="106"/>
    </location>
</feature>
<dbReference type="Pfam" id="PF07693">
    <property type="entry name" value="KAP_NTPase"/>
    <property type="match status" value="1"/>
</dbReference>
<comment type="caution">
    <text evidence="2">The sequence shown here is derived from an EMBL/GenBank/DDBJ whole genome shotgun (WGS) entry which is preliminary data.</text>
</comment>
<protein>
    <recommendedName>
        <fullName evidence="1">KAP NTPase domain-containing protein</fullName>
    </recommendedName>
</protein>
<evidence type="ECO:0000259" key="1">
    <source>
        <dbReference type="Pfam" id="PF07693"/>
    </source>
</evidence>
<keyword evidence="3" id="KW-1185">Reference proteome</keyword>
<evidence type="ECO:0000313" key="2">
    <source>
        <dbReference type="EMBL" id="RCK59864.1"/>
    </source>
</evidence>
<dbReference type="AlphaFoldDB" id="A0A367Y1Y4"/>
<name>A0A367Y1Y4_9MICO</name>
<reference evidence="2 3" key="1">
    <citation type="submission" date="2018-07" db="EMBL/GenBank/DDBJ databases">
        <title>Microbacterium endoborsara sp. nov., a novel actinobacterium isolated from Borszczowia aralocaspica.</title>
        <authorList>
            <person name="An D."/>
        </authorList>
    </citation>
    <scope>NUCLEOTIDE SEQUENCE [LARGE SCALE GENOMIC DNA]</scope>
    <source>
        <strain evidence="2 3">C1.15228</strain>
    </source>
</reference>
<sequence>MVTGSIYLFDDNPATQDLTGLSAVAVAVAVADVAVDDRFETLTVGLNSPWGGGKSTALNLIEAELRRRDDVVVIVIDPWEFVDSGDPRGTLINRVLEGIAAELSAERLAERQSGSAKLAGVASDLVDKLNEFRKRVSWSKVAQVAITSAVTLTPNIAELVNALTPEPAAAPAAKGMRDFRADFGTLLAGMGDGSAARIGDILTCPTDLVPVRVANSRRGCCSL</sequence>
<dbReference type="OrthoDB" id="88903at2"/>
<dbReference type="Proteomes" id="UP000253508">
    <property type="component" value="Unassembled WGS sequence"/>
</dbReference>
<dbReference type="InterPro" id="IPR011646">
    <property type="entry name" value="KAP_P-loop"/>
</dbReference>
<dbReference type="EMBL" id="QORO01000002">
    <property type="protein sequence ID" value="RCK59864.1"/>
    <property type="molecule type" value="Genomic_DNA"/>
</dbReference>
<proteinExistence type="predicted"/>
<accession>A0A367Y1Y4</accession>
<evidence type="ECO:0000313" key="3">
    <source>
        <dbReference type="Proteomes" id="UP000253508"/>
    </source>
</evidence>